<dbReference type="PANTHER" id="PTHR48111">
    <property type="entry name" value="REGULATOR OF RPOS"/>
    <property type="match status" value="1"/>
</dbReference>
<sequence length="116" mass="12534">MKVLLVDDDRALRLTLGALLEDEGLLVTEAGSLEEARARLKESQFRLVVLDHRLPDGEGPELLAELRALSSRPRVAMLTGLDDSSPDVDMRFVKASAPGELVRRLVSLCSGVPDGG</sequence>
<name>A0A2W5W3D4_9BACT</name>
<keyword evidence="1" id="KW-0805">Transcription regulation</keyword>
<dbReference type="PROSITE" id="PS50110">
    <property type="entry name" value="RESPONSE_REGULATORY"/>
    <property type="match status" value="1"/>
</dbReference>
<dbReference type="InterPro" id="IPR039420">
    <property type="entry name" value="WalR-like"/>
</dbReference>
<dbReference type="GO" id="GO:0000156">
    <property type="term" value="F:phosphorelay response regulator activity"/>
    <property type="evidence" value="ECO:0007669"/>
    <property type="project" value="TreeGrafter"/>
</dbReference>
<comment type="caution">
    <text evidence="6">The sequence shown here is derived from an EMBL/GenBank/DDBJ whole genome shotgun (WGS) entry which is preliminary data.</text>
</comment>
<dbReference type="GO" id="GO:0006355">
    <property type="term" value="P:regulation of DNA-templated transcription"/>
    <property type="evidence" value="ECO:0007669"/>
    <property type="project" value="TreeGrafter"/>
</dbReference>
<evidence type="ECO:0000256" key="4">
    <source>
        <dbReference type="PROSITE-ProRule" id="PRU00169"/>
    </source>
</evidence>
<dbReference type="SUPFAM" id="SSF52172">
    <property type="entry name" value="CheY-like"/>
    <property type="match status" value="1"/>
</dbReference>
<gene>
    <name evidence="6" type="ORF">DI536_05010</name>
</gene>
<dbReference type="PANTHER" id="PTHR48111:SF67">
    <property type="entry name" value="TRANSCRIPTIONAL REGULATORY PROTEIN TCTD"/>
    <property type="match status" value="1"/>
</dbReference>
<dbReference type="Proteomes" id="UP000249061">
    <property type="component" value="Unassembled WGS sequence"/>
</dbReference>
<keyword evidence="3" id="KW-0804">Transcription</keyword>
<reference evidence="6 7" key="1">
    <citation type="submission" date="2017-08" db="EMBL/GenBank/DDBJ databases">
        <title>Infants hospitalized years apart are colonized by the same room-sourced microbial strains.</title>
        <authorList>
            <person name="Brooks B."/>
            <person name="Olm M.R."/>
            <person name="Firek B.A."/>
            <person name="Baker R."/>
            <person name="Thomas B.C."/>
            <person name="Morowitz M.J."/>
            <person name="Banfield J.F."/>
        </authorList>
    </citation>
    <scope>NUCLEOTIDE SEQUENCE [LARGE SCALE GENOMIC DNA]</scope>
    <source>
        <strain evidence="6">S2_003_000_R2_14</strain>
    </source>
</reference>
<keyword evidence="4" id="KW-0597">Phosphoprotein</keyword>
<protein>
    <submittedName>
        <fullName evidence="6">Response regulator</fullName>
    </submittedName>
</protein>
<evidence type="ECO:0000256" key="2">
    <source>
        <dbReference type="ARBA" id="ARBA00023125"/>
    </source>
</evidence>
<dbReference type="Gene3D" id="3.40.50.2300">
    <property type="match status" value="1"/>
</dbReference>
<organism evidence="6 7">
    <name type="scientific">Archangium gephyra</name>
    <dbReference type="NCBI Taxonomy" id="48"/>
    <lineage>
        <taxon>Bacteria</taxon>
        <taxon>Pseudomonadati</taxon>
        <taxon>Myxococcota</taxon>
        <taxon>Myxococcia</taxon>
        <taxon>Myxococcales</taxon>
        <taxon>Cystobacterineae</taxon>
        <taxon>Archangiaceae</taxon>
        <taxon>Archangium</taxon>
    </lineage>
</organism>
<feature type="modified residue" description="4-aspartylphosphate" evidence="4">
    <location>
        <position position="51"/>
    </location>
</feature>
<evidence type="ECO:0000259" key="5">
    <source>
        <dbReference type="PROSITE" id="PS50110"/>
    </source>
</evidence>
<keyword evidence="2" id="KW-0238">DNA-binding</keyword>
<dbReference type="GO" id="GO:0032993">
    <property type="term" value="C:protein-DNA complex"/>
    <property type="evidence" value="ECO:0007669"/>
    <property type="project" value="TreeGrafter"/>
</dbReference>
<dbReference type="InterPro" id="IPR011006">
    <property type="entry name" value="CheY-like_superfamily"/>
</dbReference>
<feature type="domain" description="Response regulatory" evidence="5">
    <location>
        <begin position="2"/>
        <end position="109"/>
    </location>
</feature>
<evidence type="ECO:0000313" key="6">
    <source>
        <dbReference type="EMBL" id="PZR17671.1"/>
    </source>
</evidence>
<evidence type="ECO:0000256" key="3">
    <source>
        <dbReference type="ARBA" id="ARBA00023163"/>
    </source>
</evidence>
<accession>A0A2W5W3D4</accession>
<dbReference type="SMART" id="SM00448">
    <property type="entry name" value="REC"/>
    <property type="match status" value="1"/>
</dbReference>
<evidence type="ECO:0000313" key="7">
    <source>
        <dbReference type="Proteomes" id="UP000249061"/>
    </source>
</evidence>
<dbReference type="CDD" id="cd00156">
    <property type="entry name" value="REC"/>
    <property type="match status" value="1"/>
</dbReference>
<dbReference type="InterPro" id="IPR001789">
    <property type="entry name" value="Sig_transdc_resp-reg_receiver"/>
</dbReference>
<evidence type="ECO:0000256" key="1">
    <source>
        <dbReference type="ARBA" id="ARBA00023015"/>
    </source>
</evidence>
<dbReference type="EMBL" id="QFQP01000002">
    <property type="protein sequence ID" value="PZR17671.1"/>
    <property type="molecule type" value="Genomic_DNA"/>
</dbReference>
<dbReference type="GO" id="GO:0000976">
    <property type="term" value="F:transcription cis-regulatory region binding"/>
    <property type="evidence" value="ECO:0007669"/>
    <property type="project" value="TreeGrafter"/>
</dbReference>
<dbReference type="AlphaFoldDB" id="A0A2W5W3D4"/>
<proteinExistence type="predicted"/>
<dbReference type="GO" id="GO:0005829">
    <property type="term" value="C:cytosol"/>
    <property type="evidence" value="ECO:0007669"/>
    <property type="project" value="TreeGrafter"/>
</dbReference>
<dbReference type="Pfam" id="PF00072">
    <property type="entry name" value="Response_reg"/>
    <property type="match status" value="1"/>
</dbReference>